<keyword evidence="3" id="KW-1185">Reference proteome</keyword>
<organism evidence="2 3">
    <name type="scientific">Pseudomonas asplenii</name>
    <dbReference type="NCBI Taxonomy" id="53407"/>
    <lineage>
        <taxon>Bacteria</taxon>
        <taxon>Pseudomonadati</taxon>
        <taxon>Pseudomonadota</taxon>
        <taxon>Gammaproteobacteria</taxon>
        <taxon>Pseudomonadales</taxon>
        <taxon>Pseudomonadaceae</taxon>
        <taxon>Pseudomonas</taxon>
    </lineage>
</organism>
<dbReference type="RefSeq" id="WP_090202134.1">
    <property type="nucleotide sequence ID" value="NZ_LT629777.1"/>
</dbReference>
<dbReference type="AlphaFoldDB" id="A0A1H1PE91"/>
<feature type="compositionally biased region" description="Low complexity" evidence="1">
    <location>
        <begin position="237"/>
        <end position="254"/>
    </location>
</feature>
<sequence>MKNSSAHLLSQHGDLLQVGSVIVGEPLQLKSGRLMKAIGVAALCIAVAAGAGHFTQGVREESARIAAAEKAKAARGAEEKRIAAIQVVGLQQRLTALQSRISSKRDALLERFGPLLANRETDPDVDYLLQRYPAPIKPLQGIDPAAFEVFIELDRDSWVANGTSPKLDEHYQTENAKIQEGMNYLDKINRELLLIAQGTTATGSKTETRELKDPASQAKPAASRSMPAAPAAPEPLMPLETSAPAPAAKPRAAPTGVPSKVQVLDW</sequence>
<proteinExistence type="predicted"/>
<dbReference type="Proteomes" id="UP000199524">
    <property type="component" value="Chromosome I"/>
</dbReference>
<evidence type="ECO:0000256" key="1">
    <source>
        <dbReference type="SAM" id="MobiDB-lite"/>
    </source>
</evidence>
<dbReference type="EMBL" id="LT629777">
    <property type="protein sequence ID" value="SDS09410.1"/>
    <property type="molecule type" value="Genomic_DNA"/>
</dbReference>
<evidence type="ECO:0000313" key="3">
    <source>
        <dbReference type="Proteomes" id="UP000199524"/>
    </source>
</evidence>
<evidence type="ECO:0000313" key="2">
    <source>
        <dbReference type="EMBL" id="SDS09410.1"/>
    </source>
</evidence>
<name>A0A1H1PE91_9PSED</name>
<dbReference type="GeneID" id="300205541"/>
<reference evidence="3" key="1">
    <citation type="submission" date="2016-10" db="EMBL/GenBank/DDBJ databases">
        <authorList>
            <person name="Varghese N."/>
            <person name="Submissions S."/>
        </authorList>
    </citation>
    <scope>NUCLEOTIDE SEQUENCE [LARGE SCALE GENOMIC DNA]</scope>
    <source>
        <strain evidence="3">ATCC 23835</strain>
    </source>
</reference>
<feature type="region of interest" description="Disordered" evidence="1">
    <location>
        <begin position="200"/>
        <end position="266"/>
    </location>
</feature>
<protein>
    <submittedName>
        <fullName evidence="2">Uncharacterized protein</fullName>
    </submittedName>
</protein>
<accession>A0A1H1PE91</accession>
<feature type="compositionally biased region" description="Low complexity" evidence="1">
    <location>
        <begin position="220"/>
        <end position="229"/>
    </location>
</feature>
<gene>
    <name evidence="2" type="ORF">SAMN05216598_0492</name>
</gene>